<evidence type="ECO:0000313" key="5">
    <source>
        <dbReference type="EMBL" id="THH03536.1"/>
    </source>
</evidence>
<dbReference type="PANTHER" id="PTHR46720">
    <property type="entry name" value="HYDROXYLASE, PUTATIVE (AFU_ORTHOLOGUE AFUA_3G01460)-RELATED"/>
    <property type="match status" value="1"/>
</dbReference>
<dbReference type="SUPFAM" id="SSF54373">
    <property type="entry name" value="FAD-linked reductases, C-terminal domain"/>
    <property type="match status" value="1"/>
</dbReference>
<reference evidence="5 6" key="1">
    <citation type="submission" date="2019-02" db="EMBL/GenBank/DDBJ databases">
        <title>Genome sequencing of the rare red list fungi Bondarzewia mesenterica.</title>
        <authorList>
            <person name="Buettner E."/>
            <person name="Kellner H."/>
        </authorList>
    </citation>
    <scope>NUCLEOTIDE SEQUENCE [LARGE SCALE GENOMIC DNA]</scope>
    <source>
        <strain evidence="5 6">DSM 108281</strain>
    </source>
</reference>
<dbReference type="AlphaFoldDB" id="A0A4S4KXD8"/>
<dbReference type="SUPFAM" id="SSF51905">
    <property type="entry name" value="FAD/NAD(P)-binding domain"/>
    <property type="match status" value="1"/>
</dbReference>
<dbReference type="PANTHER" id="PTHR46720:SF3">
    <property type="entry name" value="FAD-BINDING DOMAIN-CONTAINING PROTEIN-RELATED"/>
    <property type="match status" value="1"/>
</dbReference>
<dbReference type="GO" id="GO:0044550">
    <property type="term" value="P:secondary metabolite biosynthetic process"/>
    <property type="evidence" value="ECO:0007669"/>
    <property type="project" value="TreeGrafter"/>
</dbReference>
<evidence type="ECO:0008006" key="7">
    <source>
        <dbReference type="Google" id="ProtNLM"/>
    </source>
</evidence>
<keyword evidence="6" id="KW-1185">Reference proteome</keyword>
<evidence type="ECO:0000256" key="4">
    <source>
        <dbReference type="SAM" id="MobiDB-lite"/>
    </source>
</evidence>
<keyword evidence="1" id="KW-0285">Flavoprotein</keyword>
<dbReference type="GO" id="GO:0016491">
    <property type="term" value="F:oxidoreductase activity"/>
    <property type="evidence" value="ECO:0007669"/>
    <property type="project" value="UniProtKB-KW"/>
</dbReference>
<protein>
    <recommendedName>
        <fullName evidence="7">FAD-binding domain-containing protein</fullName>
    </recommendedName>
</protein>
<evidence type="ECO:0000256" key="2">
    <source>
        <dbReference type="ARBA" id="ARBA00022827"/>
    </source>
</evidence>
<accession>A0A4S4KXD8</accession>
<dbReference type="OrthoDB" id="417877at2759"/>
<dbReference type="EMBL" id="SGPL01001327">
    <property type="protein sequence ID" value="THH03536.1"/>
    <property type="molecule type" value="Genomic_DNA"/>
</dbReference>
<dbReference type="Proteomes" id="UP000310158">
    <property type="component" value="Unassembled WGS sequence"/>
</dbReference>
<comment type="caution">
    <text evidence="5">The sequence shown here is derived from an EMBL/GenBank/DDBJ whole genome shotgun (WGS) entry which is preliminary data.</text>
</comment>
<gene>
    <name evidence="5" type="ORF">EW146_g10419</name>
</gene>
<evidence type="ECO:0000313" key="6">
    <source>
        <dbReference type="Proteomes" id="UP000310158"/>
    </source>
</evidence>
<feature type="region of interest" description="Disordered" evidence="4">
    <location>
        <begin position="393"/>
        <end position="424"/>
    </location>
</feature>
<dbReference type="Gene3D" id="3.30.9.30">
    <property type="match status" value="2"/>
</dbReference>
<keyword evidence="2" id="KW-0274">FAD</keyword>
<dbReference type="Gene3D" id="3.50.50.60">
    <property type="entry name" value="FAD/NAD(P)-binding domain"/>
    <property type="match status" value="1"/>
</dbReference>
<evidence type="ECO:0000256" key="1">
    <source>
        <dbReference type="ARBA" id="ARBA00022630"/>
    </source>
</evidence>
<dbReference type="InterPro" id="IPR036188">
    <property type="entry name" value="FAD/NAD-bd_sf"/>
</dbReference>
<proteinExistence type="predicted"/>
<organism evidence="5 6">
    <name type="scientific">Bondarzewia mesenterica</name>
    <dbReference type="NCBI Taxonomy" id="1095465"/>
    <lineage>
        <taxon>Eukaryota</taxon>
        <taxon>Fungi</taxon>
        <taxon>Dikarya</taxon>
        <taxon>Basidiomycota</taxon>
        <taxon>Agaricomycotina</taxon>
        <taxon>Agaricomycetes</taxon>
        <taxon>Russulales</taxon>
        <taxon>Bondarzewiaceae</taxon>
        <taxon>Bondarzewia</taxon>
    </lineage>
</organism>
<name>A0A4S4KXD8_9AGAM</name>
<keyword evidence="3" id="KW-0560">Oxidoreductase</keyword>
<evidence type="ECO:0000256" key="3">
    <source>
        <dbReference type="ARBA" id="ARBA00023002"/>
    </source>
</evidence>
<sequence>MSAPRLTVAIWSNSGGGISGLCLAVALSRCADVRVELYEAAGRFAEIGAGVMIWSRTWRVLELMGLADAFSEGLSATDWRALKGSGLTFGGRTCLQKGSAFTSSSCHVSKLASVQAWSPAESTLAHTYFPQTAVSVFTERTSSTSSSTACLWASRTSTSASRLTTRCPTGPWSCVSRMARGRRVICSSGATGLRAACARRCCVSSRGGRKGAEEWAECSQPVFSGTVAYRGLVPVERLTVGGRVHRTVESPMMYCGKNKHVVSYSIARGSVVNVVAFSSEPEKEGTPWVGPWVAPCAREELLACYAGWEPEVRELLECIEAPTKWTLHDLRPLPTFLRRAMWSWSETRRMRCFRIKERERDKPSRCASSLFSPSSVYSKEHDNDKIKWTGRVRPRVPPRAPVDNARDARAHTQSVRDAAHGAGAARATRLARVGEDVRV</sequence>
<dbReference type="InterPro" id="IPR051104">
    <property type="entry name" value="FAD_monoxygenase"/>
</dbReference>